<keyword evidence="2" id="KW-0645">Protease</keyword>
<keyword evidence="3" id="KW-0378">Hydrolase</keyword>
<dbReference type="SUPFAM" id="SSF56563">
    <property type="entry name" value="Major capsid protein gp5"/>
    <property type="match status" value="1"/>
</dbReference>
<dbReference type="Pfam" id="PF04586">
    <property type="entry name" value="Peptidase_S78"/>
    <property type="match status" value="1"/>
</dbReference>
<dbReference type="RefSeq" id="WP_039292204.1">
    <property type="nucleotide sequence ID" value="NZ_CP009458.1"/>
</dbReference>
<dbReference type="Gene3D" id="3.30.2320.10">
    <property type="entry name" value="hypothetical protein PF0899 domain"/>
    <property type="match status" value="1"/>
</dbReference>
<organism evidence="7 8">
    <name type="scientific">Cedecea neteri</name>
    <dbReference type="NCBI Taxonomy" id="158822"/>
    <lineage>
        <taxon>Bacteria</taxon>
        <taxon>Pseudomonadati</taxon>
        <taxon>Pseudomonadota</taxon>
        <taxon>Gammaproteobacteria</taxon>
        <taxon>Enterobacterales</taxon>
        <taxon>Enterobacteriaceae</taxon>
        <taxon>Cedecea</taxon>
    </lineage>
</organism>
<evidence type="ECO:0000313" key="8">
    <source>
        <dbReference type="Proteomes" id="UP000029516"/>
    </source>
</evidence>
<dbReference type="AlphaFoldDB" id="A0AAN0S5A5"/>
<name>A0AAN0S5A5_9ENTR</name>
<dbReference type="EMBL" id="CP009458">
    <property type="protein sequence ID" value="AIR61783.1"/>
    <property type="molecule type" value="Genomic_DNA"/>
</dbReference>
<feature type="domain" description="Phage capsid-like C-terminal" evidence="6">
    <location>
        <begin position="381"/>
        <end position="641"/>
    </location>
</feature>
<evidence type="ECO:0000256" key="4">
    <source>
        <dbReference type="SAM" id="MobiDB-lite"/>
    </source>
</evidence>
<dbReference type="Proteomes" id="UP000029516">
    <property type="component" value="Chromosome"/>
</dbReference>
<dbReference type="Gene3D" id="3.30.2400.10">
    <property type="entry name" value="Major capsid protein gp5"/>
    <property type="match status" value="1"/>
</dbReference>
<dbReference type="InterPro" id="IPR054613">
    <property type="entry name" value="Peptidase_S78_dom"/>
</dbReference>
<dbReference type="KEGG" id="cem:LH23_14330"/>
<dbReference type="GO" id="GO:0006508">
    <property type="term" value="P:proteolysis"/>
    <property type="evidence" value="ECO:0007669"/>
    <property type="project" value="UniProtKB-KW"/>
</dbReference>
<dbReference type="GO" id="GO:0008233">
    <property type="term" value="F:peptidase activity"/>
    <property type="evidence" value="ECO:0007669"/>
    <property type="project" value="UniProtKB-KW"/>
</dbReference>
<evidence type="ECO:0000259" key="6">
    <source>
        <dbReference type="Pfam" id="PF05065"/>
    </source>
</evidence>
<proteinExistence type="predicted"/>
<feature type="domain" description="Prohead serine protease" evidence="5">
    <location>
        <begin position="64"/>
        <end position="154"/>
    </location>
</feature>
<evidence type="ECO:0000313" key="7">
    <source>
        <dbReference type="EMBL" id="AIR61783.1"/>
    </source>
</evidence>
<keyword evidence="1" id="KW-1188">Viral release from host cell</keyword>
<dbReference type="InterPro" id="IPR054612">
    <property type="entry name" value="Phage_capsid-like_C"/>
</dbReference>
<accession>A0AAN0S5A5</accession>
<dbReference type="Pfam" id="PF05065">
    <property type="entry name" value="Phage_capsid"/>
    <property type="match status" value="1"/>
</dbReference>
<gene>
    <name evidence="7" type="ORF">LH23_14330</name>
</gene>
<protein>
    <recommendedName>
        <fullName evidence="9">Phage major capsid protein</fullName>
    </recommendedName>
</protein>
<evidence type="ECO:0000256" key="1">
    <source>
        <dbReference type="ARBA" id="ARBA00022612"/>
    </source>
</evidence>
<feature type="region of interest" description="Disordered" evidence="4">
    <location>
        <begin position="177"/>
        <end position="209"/>
    </location>
</feature>
<feature type="compositionally biased region" description="Acidic residues" evidence="4">
    <location>
        <begin position="278"/>
        <end position="290"/>
    </location>
</feature>
<feature type="region of interest" description="Disordered" evidence="4">
    <location>
        <begin position="257"/>
        <end position="290"/>
    </location>
</feature>
<evidence type="ECO:0008006" key="9">
    <source>
        <dbReference type="Google" id="ProtNLM"/>
    </source>
</evidence>
<evidence type="ECO:0000256" key="2">
    <source>
        <dbReference type="ARBA" id="ARBA00022670"/>
    </source>
</evidence>
<feature type="compositionally biased region" description="Basic and acidic residues" evidence="4">
    <location>
        <begin position="191"/>
        <end position="209"/>
    </location>
</feature>
<evidence type="ECO:0000259" key="5">
    <source>
        <dbReference type="Pfam" id="PF04586"/>
    </source>
</evidence>
<sequence length="644" mass="70435">MELKKLNQKRELTVPVRAINADTNTVEVAFCSEVPVSRMINDDLYYEILLCGEENVDLSRLNNKGAVLFNHDRDKLIGAVVSAQMDSDRVGRATLQISQVGLGSTMWGMIQEGILSHVSIGYNIYDYRMDGNNIIVTNYEIYEISLVTVPADATVGIGRSMGDSIIRDVLEDELQEAHEDETLNSSNETTTEERLMEEQEGMEETRLDNESYDIEETLVTANDENGGVTNIELSDGELEEMLSKRPDLLAKLKNYGVEPETLNSNDPVENEDTRDIDTDNDADEPEMEDEAELERKRELESIGAVLKVDVSEAIENGISITDFKRSLNTNNKNPNVKENKMEKSVINGLIRQAAEGKPFEGARVEVPVTQLRATSTAPATGGALVKEVYVDSYIDVLRANSVFAQLPIQTYSGLEGEGNLVLPKLSSDFTAMFAFIEEGADSPLVDANFEKIVLKPKTFSGSVPITRTLIKSADTAERYVQNAMVRGAGLKLEKEILAQIVAVAPTETLAAAIDQKAVQDALAKLAAANVRIDEVVAIVHPTTAAVLRSTLVGGNTAAKFMIEGYRFDAYLCDSVKVIESTQVAAGSIIFGDFSNVILSSWGGLSVDRDDTTLRASQGIVLRTFAYIDHAVAHEEAFLVVKLAA</sequence>
<evidence type="ECO:0000256" key="3">
    <source>
        <dbReference type="ARBA" id="ARBA00022801"/>
    </source>
</evidence>
<reference evidence="7 8" key="1">
    <citation type="submission" date="2014-09" db="EMBL/GenBank/DDBJ databases">
        <authorList>
            <person name="Chan K.-G."/>
        </authorList>
    </citation>
    <scope>NUCLEOTIDE SEQUENCE [LARGE SCALE GENOMIC DNA]</scope>
    <source>
        <strain evidence="7 8">M006</strain>
    </source>
</reference>